<organism evidence="22 23">
    <name type="scientific">Papio anubis</name>
    <name type="common">Olive baboon</name>
    <dbReference type="NCBI Taxonomy" id="9555"/>
    <lineage>
        <taxon>Eukaryota</taxon>
        <taxon>Metazoa</taxon>
        <taxon>Chordata</taxon>
        <taxon>Craniata</taxon>
        <taxon>Vertebrata</taxon>
        <taxon>Euteleostomi</taxon>
        <taxon>Mammalia</taxon>
        <taxon>Eutheria</taxon>
        <taxon>Euarchontoglires</taxon>
        <taxon>Primates</taxon>
        <taxon>Haplorrhini</taxon>
        <taxon>Catarrhini</taxon>
        <taxon>Cercopithecidae</taxon>
        <taxon>Cercopithecinae</taxon>
        <taxon>Papio</taxon>
    </lineage>
</organism>
<evidence type="ECO:0000256" key="5">
    <source>
        <dbReference type="ARBA" id="ARBA00019787"/>
    </source>
</evidence>
<dbReference type="EC" id="2.7.1.137" evidence="4 17"/>
<dbReference type="Gene3D" id="2.60.40.150">
    <property type="entry name" value="C2 domain"/>
    <property type="match status" value="1"/>
</dbReference>
<dbReference type="SMART" id="SM00145">
    <property type="entry name" value="PI3Ka"/>
    <property type="match status" value="1"/>
</dbReference>
<evidence type="ECO:0000259" key="20">
    <source>
        <dbReference type="PROSITE" id="PS51545"/>
    </source>
</evidence>
<dbReference type="Bgee" id="ENSPANG00000007681">
    <property type="expression patterns" value="Expressed in testis and 66 other cell types or tissues"/>
</dbReference>
<dbReference type="Ensembl" id="ENSPANT00000010548.3">
    <property type="protein sequence ID" value="ENSPANP00000006183.3"/>
    <property type="gene ID" value="ENSPANG00000007681.3"/>
</dbReference>
<dbReference type="GO" id="GO:0006897">
    <property type="term" value="P:endocytosis"/>
    <property type="evidence" value="ECO:0007669"/>
    <property type="project" value="TreeGrafter"/>
</dbReference>
<evidence type="ECO:0000256" key="18">
    <source>
        <dbReference type="SAM" id="MobiDB-lite"/>
    </source>
</evidence>
<feature type="domain" description="C2 PI3K-type" evidence="21">
    <location>
        <begin position="35"/>
        <end position="184"/>
    </location>
</feature>
<dbReference type="InterPro" id="IPR015433">
    <property type="entry name" value="PI3/4_kinase"/>
</dbReference>
<dbReference type="KEGG" id="panu:101022653"/>
<dbReference type="CDD" id="cd00896">
    <property type="entry name" value="PI3Kc_III"/>
    <property type="match status" value="1"/>
</dbReference>
<dbReference type="GO" id="GO:0005777">
    <property type="term" value="C:peroxisome"/>
    <property type="evidence" value="ECO:0007669"/>
    <property type="project" value="TreeGrafter"/>
</dbReference>
<dbReference type="GO" id="GO:0005524">
    <property type="term" value="F:ATP binding"/>
    <property type="evidence" value="ECO:0007669"/>
    <property type="project" value="UniProtKB-UniRule"/>
</dbReference>
<keyword evidence="7 17" id="KW-0808">Transferase</keyword>
<evidence type="ECO:0000313" key="22">
    <source>
        <dbReference type="Ensembl" id="ENSPANP00000006183.3"/>
    </source>
</evidence>
<dbReference type="GO" id="GO:0034271">
    <property type="term" value="C:phosphatidylinositol 3-kinase complex, class III, type I"/>
    <property type="evidence" value="ECO:0007669"/>
    <property type="project" value="TreeGrafter"/>
</dbReference>
<dbReference type="SUPFAM" id="SSF49562">
    <property type="entry name" value="C2 domain (Calcium/lipid-binding domain, CaLB)"/>
    <property type="match status" value="1"/>
</dbReference>
<protein>
    <recommendedName>
        <fullName evidence="5 17">Phosphatidylinositol 3-kinase catalytic subunit type 3</fullName>
        <ecNumber evidence="4 17">2.7.1.137</ecNumber>
    </recommendedName>
</protein>
<dbReference type="PROSITE" id="PS50290">
    <property type="entry name" value="PI3_4_KINASE_3"/>
    <property type="match status" value="1"/>
</dbReference>
<feature type="compositionally biased region" description="Polar residues" evidence="18">
    <location>
        <begin position="156"/>
        <end position="170"/>
    </location>
</feature>
<dbReference type="InterPro" id="IPR016024">
    <property type="entry name" value="ARM-type_fold"/>
</dbReference>
<evidence type="ECO:0000256" key="16">
    <source>
        <dbReference type="ARBA" id="ARBA00059794"/>
    </source>
</evidence>
<sequence length="887" mass="101574">MGEAEKFHYIYSCDLDINVQLKIGSLEGKREQKSYKAVLEDPMLKFSGLYQETCSDLYVTCQVFAEGKPLALPVRTSYKAFSTRWNWNEWLKLPVKYPDLPRNAQVALTIWDVYGPGKAVPVGGTTVSLFGKYGMFRQGMHDLKVWPNVEADGSEPTKTPGRTSSTLSEDQMSRLAKLTKAHRQGHMVKVDWLDRLTFREIEMINESEKRSSNFMYLMVEFRCVKCDDKEYGIVYYEKDGDESSPILTSFELVKVPDPQMSMENLVESKHHKLARSLRSGPSDHDLKPNAATRDQLNIIVSYPPTKQLTYEEQDLVWKFRYYLTNQEKALTKFLKCVNWDLPQEAKQALELLGKWKPMDVEDSLELLSSHYTNPTVRRYAVARLRQADDEDLLMYLLQLVQALKYENFDDIKNGLEPTKKDSQSSVSENLSNSGINSAEIDSSQIITSPLPPVSSPPPASKTKEVPDGENLEQDLCTFLISRACKNSTLANYLYWYVIVECEDQDTQQRDPKTHEMYLNVMRRFSQALLKGDKSVRVMRSLLAAQQTFVDRLVHLMKAVQRESGNRKKKNERLQALLGDNEKMNLSDVELIPLPLEPQVKIRGIIPETATLFKSALMPAQLFFKTEDGGKYPVIFKHGDDLRQDQLILQIISLMDKLLRKENLDLKLTPYKVLATSTKHGFMQFIQSVPVAEVLDTEGSIQNFFRKYAPSENGPNGISAEVMDTYVKSCAGYCVITYILGVGDRHLDNLLLTKTGKLFHIDFGYILGRDPKPLPPPMKLNKEMVEGMGGTQSEQYQEFRKQCYTAFLHLRRYSNLILNLFSLMVDANIPDIALEPDKTVKKVQDKFRLDLSDEEAVHYMQSLIDESVHALFAAVVEQIHKFAQYWRK</sequence>
<dbReference type="SUPFAM" id="SSF56112">
    <property type="entry name" value="Protein kinase-like (PK-like)"/>
    <property type="match status" value="1"/>
</dbReference>
<dbReference type="InterPro" id="IPR011009">
    <property type="entry name" value="Kinase-like_dom_sf"/>
</dbReference>
<keyword evidence="10 17" id="KW-0067">ATP-binding</keyword>
<name>A0A096N1K9_PAPAN</name>
<feature type="region of interest" description="Disordered" evidence="18">
    <location>
        <begin position="149"/>
        <end position="170"/>
    </location>
</feature>
<evidence type="ECO:0000256" key="3">
    <source>
        <dbReference type="ARBA" id="ARBA00006209"/>
    </source>
</evidence>
<evidence type="ECO:0000259" key="19">
    <source>
        <dbReference type="PROSITE" id="PS50290"/>
    </source>
</evidence>
<dbReference type="InterPro" id="IPR008290">
    <property type="entry name" value="PI3K_Vps34"/>
</dbReference>
<evidence type="ECO:0000256" key="7">
    <source>
        <dbReference type="ARBA" id="ARBA00022679"/>
    </source>
</evidence>
<evidence type="ECO:0000256" key="17">
    <source>
        <dbReference type="PIRNR" id="PIRNR000587"/>
    </source>
</evidence>
<dbReference type="InterPro" id="IPR000403">
    <property type="entry name" value="PI3/4_kinase_cat_dom"/>
</dbReference>
<dbReference type="GO" id="GO:0000045">
    <property type="term" value="P:autophagosome assembly"/>
    <property type="evidence" value="ECO:0007669"/>
    <property type="project" value="UniProtKB-ARBA"/>
</dbReference>
<evidence type="ECO:0000256" key="9">
    <source>
        <dbReference type="ARBA" id="ARBA00022777"/>
    </source>
</evidence>
<dbReference type="InterPro" id="IPR018936">
    <property type="entry name" value="PI3/4_kinase_CS"/>
</dbReference>
<accession>A0A096N1K9</accession>
<dbReference type="PROSITE" id="PS51545">
    <property type="entry name" value="PIK_HELICAL"/>
    <property type="match status" value="1"/>
</dbReference>
<dbReference type="GO" id="GO:0048015">
    <property type="term" value="P:phosphatidylinositol-mediated signaling"/>
    <property type="evidence" value="ECO:0007669"/>
    <property type="project" value="TreeGrafter"/>
</dbReference>
<dbReference type="GeneTree" id="ENSGT00940000156943"/>
<comment type="subcellular location">
    <subcellularLocation>
        <location evidence="2">Midbody</location>
    </subcellularLocation>
</comment>
<dbReference type="PANTHER" id="PTHR10048:SF7">
    <property type="entry name" value="PHOSPHATIDYLINOSITOL 3-KINASE CATALYTIC SUBUNIT TYPE 3"/>
    <property type="match status" value="1"/>
</dbReference>
<feature type="region of interest" description="Disordered" evidence="18">
    <location>
        <begin position="446"/>
        <end position="467"/>
    </location>
</feature>
<dbReference type="InterPro" id="IPR036940">
    <property type="entry name" value="PI3/4_kinase_cat_sf"/>
</dbReference>
<feature type="compositionally biased region" description="Pro residues" evidence="18">
    <location>
        <begin position="449"/>
        <end position="459"/>
    </location>
</feature>
<feature type="domain" description="PIK helical" evidence="20">
    <location>
        <begin position="283"/>
        <end position="520"/>
    </location>
</feature>
<dbReference type="HOGENOM" id="CLU_004869_0_0_1"/>
<dbReference type="GO" id="GO:0034272">
    <property type="term" value="C:phosphatidylinositol 3-kinase complex, class III, type II"/>
    <property type="evidence" value="ECO:0007669"/>
    <property type="project" value="TreeGrafter"/>
</dbReference>
<comment type="cofactor">
    <cofactor evidence="1">
        <name>Mn(2+)</name>
        <dbReference type="ChEBI" id="CHEBI:29035"/>
    </cofactor>
</comment>
<evidence type="ECO:0000256" key="11">
    <source>
        <dbReference type="ARBA" id="ARBA00023006"/>
    </source>
</evidence>
<evidence type="ECO:0000256" key="13">
    <source>
        <dbReference type="ARBA" id="ARBA00023211"/>
    </source>
</evidence>
<dbReference type="InterPro" id="IPR035892">
    <property type="entry name" value="C2_domain_sf"/>
</dbReference>
<evidence type="ECO:0000256" key="12">
    <source>
        <dbReference type="ARBA" id="ARBA00023098"/>
    </source>
</evidence>
<dbReference type="InterPro" id="IPR042236">
    <property type="entry name" value="PI3K_accessory_sf"/>
</dbReference>
<evidence type="ECO:0000256" key="14">
    <source>
        <dbReference type="ARBA" id="ARBA00023306"/>
    </source>
</evidence>
<evidence type="ECO:0000256" key="15">
    <source>
        <dbReference type="ARBA" id="ARBA00023985"/>
    </source>
</evidence>
<keyword evidence="23" id="KW-1185">Reference proteome</keyword>
<dbReference type="PROSITE" id="PS00916">
    <property type="entry name" value="PI3_4_KINASE_2"/>
    <property type="match status" value="1"/>
</dbReference>
<dbReference type="GeneID" id="101022653"/>
<evidence type="ECO:0000256" key="6">
    <source>
        <dbReference type="ARBA" id="ARBA00022618"/>
    </source>
</evidence>
<evidence type="ECO:0000256" key="1">
    <source>
        <dbReference type="ARBA" id="ARBA00001936"/>
    </source>
</evidence>
<dbReference type="PROSITE" id="PS51547">
    <property type="entry name" value="C2_PI3K"/>
    <property type="match status" value="1"/>
</dbReference>
<dbReference type="RefSeq" id="XP_031514655.1">
    <property type="nucleotide sequence ID" value="XM_031658795.1"/>
</dbReference>
<evidence type="ECO:0000313" key="23">
    <source>
        <dbReference type="Proteomes" id="UP000028761"/>
    </source>
</evidence>
<keyword evidence="11" id="KW-0072">Autophagy</keyword>
<dbReference type="GO" id="GO:0000407">
    <property type="term" value="C:phagophore assembly site"/>
    <property type="evidence" value="ECO:0007669"/>
    <property type="project" value="TreeGrafter"/>
</dbReference>
<dbReference type="FunFam" id="1.10.1070.11:FF:000002">
    <property type="entry name" value="Phosphatidylinositol 3-kinase catalytic subunit type 3"/>
    <property type="match status" value="1"/>
</dbReference>
<dbReference type="InterPro" id="IPR057756">
    <property type="entry name" value="PI3-kinase_type3/VPS34_cat"/>
</dbReference>
<dbReference type="Gene3D" id="1.10.1070.11">
    <property type="entry name" value="Phosphatidylinositol 3-/4-kinase, catalytic domain"/>
    <property type="match status" value="1"/>
</dbReference>
<dbReference type="SUPFAM" id="SSF48371">
    <property type="entry name" value="ARM repeat"/>
    <property type="match status" value="1"/>
</dbReference>
<comment type="catalytic activity">
    <reaction evidence="15">
        <text>a 1,2-diacyl-sn-glycero-3-phospho-(1D-myo-inositol) + ATP = a 1,2-diacyl-sn-glycero-3-phospho-(1D-myo-inositol-3-phosphate) + ADP + H(+)</text>
        <dbReference type="Rhea" id="RHEA:12709"/>
        <dbReference type="ChEBI" id="CHEBI:15378"/>
        <dbReference type="ChEBI" id="CHEBI:30616"/>
        <dbReference type="ChEBI" id="CHEBI:57880"/>
        <dbReference type="ChEBI" id="CHEBI:58088"/>
        <dbReference type="ChEBI" id="CHEBI:456216"/>
        <dbReference type="EC" id="2.7.1.137"/>
    </reaction>
    <physiologicalReaction direction="left-to-right" evidence="15">
        <dbReference type="Rhea" id="RHEA:12710"/>
    </physiologicalReaction>
</comment>
<dbReference type="FunFam" id="1.25.40.70:FF:000003">
    <property type="entry name" value="Phosphatidylinositol 3-kinase catalytic subunit type 3"/>
    <property type="match status" value="1"/>
</dbReference>
<gene>
    <name evidence="22" type="primary">PIK3C3</name>
</gene>
<keyword evidence="8 17" id="KW-0547">Nucleotide-binding</keyword>
<evidence type="ECO:0000256" key="10">
    <source>
        <dbReference type="ARBA" id="ARBA00022840"/>
    </source>
</evidence>
<dbReference type="InterPro" id="IPR001263">
    <property type="entry name" value="PI3K_accessory_dom"/>
</dbReference>
<dbReference type="GO" id="GO:0051301">
    <property type="term" value="P:cell division"/>
    <property type="evidence" value="ECO:0007669"/>
    <property type="project" value="UniProtKB-KW"/>
</dbReference>
<dbReference type="Gene3D" id="1.25.40.70">
    <property type="entry name" value="Phosphatidylinositol 3-kinase, accessory domain (PIK)"/>
    <property type="match status" value="1"/>
</dbReference>
<dbReference type="CDD" id="cd08397">
    <property type="entry name" value="C2_PI3K_class_III"/>
    <property type="match status" value="1"/>
</dbReference>
<dbReference type="ExpressionAtlas" id="A0A096N1K9">
    <property type="expression patterns" value="baseline"/>
</dbReference>
<reference evidence="22" key="3">
    <citation type="submission" date="2025-09" db="UniProtKB">
        <authorList>
            <consortium name="Ensembl"/>
        </authorList>
    </citation>
    <scope>IDENTIFICATION</scope>
</reference>
<reference evidence="22" key="2">
    <citation type="submission" date="2025-08" db="UniProtKB">
        <authorList>
            <consortium name="Ensembl"/>
        </authorList>
    </citation>
    <scope>IDENTIFICATION</scope>
</reference>
<feature type="domain" description="PI3K/PI4K catalytic" evidence="19">
    <location>
        <begin position="605"/>
        <end position="871"/>
    </location>
</feature>
<evidence type="ECO:0000259" key="21">
    <source>
        <dbReference type="PROSITE" id="PS51547"/>
    </source>
</evidence>
<dbReference type="Pfam" id="PF00613">
    <property type="entry name" value="PI3Ka"/>
    <property type="match status" value="1"/>
</dbReference>
<dbReference type="Proteomes" id="UP000028761">
    <property type="component" value="Chromosome 19"/>
</dbReference>
<proteinExistence type="inferred from homology"/>
<dbReference type="eggNOG" id="KOG0906">
    <property type="taxonomic scope" value="Eukaryota"/>
</dbReference>
<evidence type="ECO:0000256" key="4">
    <source>
        <dbReference type="ARBA" id="ARBA00012073"/>
    </source>
</evidence>
<evidence type="ECO:0000256" key="2">
    <source>
        <dbReference type="ARBA" id="ARBA00004214"/>
    </source>
</evidence>
<dbReference type="PIRSF" id="PIRSF000587">
    <property type="entry name" value="PI3K_Vps34"/>
    <property type="match status" value="1"/>
</dbReference>
<dbReference type="CDD" id="cd00870">
    <property type="entry name" value="PI3Ka_III"/>
    <property type="match status" value="1"/>
</dbReference>
<dbReference type="GO" id="GO:0016303">
    <property type="term" value="F:1-phosphatidylinositol-3-kinase activity"/>
    <property type="evidence" value="ECO:0007669"/>
    <property type="project" value="UniProtKB-UniRule"/>
</dbReference>
<dbReference type="CTD" id="5289"/>
<comment type="similarity">
    <text evidence="3">Belongs to the PI3/PI4-kinase family. Type III PI4K subfamily.</text>
</comment>
<dbReference type="Gene3D" id="3.30.1010.10">
    <property type="entry name" value="Phosphatidylinositol 3-kinase Catalytic Subunit, Chain A, domain 4"/>
    <property type="match status" value="1"/>
</dbReference>
<keyword evidence="6" id="KW-0132">Cell division</keyword>
<reference evidence="22 23" key="1">
    <citation type="submission" date="2012-03" db="EMBL/GenBank/DDBJ databases">
        <title>Whole Genome Assembly of Papio anubis.</title>
        <authorList>
            <person name="Liu Y.L."/>
            <person name="Abraham K.A."/>
            <person name="Akbar H.A."/>
            <person name="Ali S.A."/>
            <person name="Anosike U.A."/>
            <person name="Aqrawi P.A."/>
            <person name="Arias F.A."/>
            <person name="Attaway T.A."/>
            <person name="Awwad R.A."/>
            <person name="Babu C.B."/>
            <person name="Bandaranaike D.B."/>
            <person name="Battles P.B."/>
            <person name="Bell A.B."/>
            <person name="Beltran B.B."/>
            <person name="Berhane-Mersha D.B."/>
            <person name="Bess C.B."/>
            <person name="Bickham C.B."/>
            <person name="Bolden T.B."/>
            <person name="Carter K.C."/>
            <person name="Chau D.C."/>
            <person name="Chavez A.C."/>
            <person name="Clerc-Blankenburg K.C."/>
            <person name="Coyle M.C."/>
            <person name="Dao M.D."/>
            <person name="Davila M.L.D."/>
            <person name="Davy-Carroll L.D."/>
            <person name="Denson S.D."/>
            <person name="Dinh H.D."/>
            <person name="Fernandez S.F."/>
            <person name="Fernando P.F."/>
            <person name="Forbes L.F."/>
            <person name="Francis C.F."/>
            <person name="Francisco L.F."/>
            <person name="Fu Q.F."/>
            <person name="Garcia-Iii R.G."/>
            <person name="Garrett T.G."/>
            <person name="Gross S.G."/>
            <person name="Gubbala S.G."/>
            <person name="Hirani K.H."/>
            <person name="Hogues M.H."/>
            <person name="Hollins B.H."/>
            <person name="Jackson L.J."/>
            <person name="Javaid M.J."/>
            <person name="Jhangiani S.J."/>
            <person name="Johnson A.J."/>
            <person name="Johnson B.J."/>
            <person name="Jones J.J."/>
            <person name="Joshi V.J."/>
            <person name="Kalu J.K."/>
            <person name="Khan N.K."/>
            <person name="Korchina V.K."/>
            <person name="Kovar C.K."/>
            <person name="Lago L.L."/>
            <person name="Lara F.L."/>
            <person name="Le T.-K.L."/>
            <person name="Lee S.L."/>
            <person name="Legall-Iii F.L."/>
            <person name="Lemon S.L."/>
            <person name="Liu J.L."/>
            <person name="Liu Y.-S.L."/>
            <person name="Liyanage D.L."/>
            <person name="Lopez J.L."/>
            <person name="Lorensuhewa L.L."/>
            <person name="Mata R.M."/>
            <person name="Mathew T.M."/>
            <person name="Mercado C.M."/>
            <person name="Mercado I.M."/>
            <person name="Morales K.M."/>
            <person name="Morgan M.M."/>
            <person name="Munidasa M.M."/>
            <person name="Ngo D.N."/>
            <person name="Nguyen L.N."/>
            <person name="Nguyen T.N."/>
            <person name="Nguyen N.N."/>
            <person name="Obregon M.O."/>
            <person name="Okwuonu G.O."/>
            <person name="Ongeri F.O."/>
            <person name="Onwere C.O."/>
            <person name="Osifeso I.O."/>
            <person name="Parra A.P."/>
            <person name="Patil S.P."/>
            <person name="Perez A.P."/>
            <person name="Perez Y.P."/>
            <person name="Pham C.P."/>
            <person name="Pu L.-L.P."/>
            <person name="Puazo M.P."/>
            <person name="Quiroz J.Q."/>
            <person name="Rouhana J.R."/>
            <person name="Ruiz M.R."/>
            <person name="Ruiz S.-J.R."/>
            <person name="Saada N.S."/>
            <person name="Santibanez J.S."/>
            <person name="Scheel M.S."/>
            <person name="Schneider B.S."/>
            <person name="Simmons D.S."/>
            <person name="Sisson I.S."/>
            <person name="Tang L.-Y.T."/>
            <person name="Thornton R.T."/>
            <person name="Tisius J.T."/>
            <person name="Toledanes G.T."/>
            <person name="Trejos Z.T."/>
            <person name="Usmani K.U."/>
            <person name="Varghese R.V."/>
            <person name="Vattathil S.V."/>
            <person name="Vee V.V."/>
            <person name="Walker D.W."/>
            <person name="Weissenberger G.W."/>
            <person name="White C.W."/>
            <person name="Williams A.W."/>
            <person name="Woodworth J.W."/>
            <person name="Wright R.W."/>
            <person name="Zhu Y.Z."/>
            <person name="Han Y.H."/>
            <person name="Newsham I.N."/>
            <person name="Nazareth L.N."/>
            <person name="Worley K.W."/>
            <person name="Muzny D.M."/>
            <person name="Rogers J.R."/>
            <person name="Gibbs R.G."/>
        </authorList>
    </citation>
    <scope>NUCLEOTIDE SEQUENCE [LARGE SCALE GENOMIC DNA]</scope>
</reference>
<evidence type="ECO:0000256" key="8">
    <source>
        <dbReference type="ARBA" id="ARBA00022741"/>
    </source>
</evidence>
<dbReference type="SMART" id="SM00146">
    <property type="entry name" value="PI3Kc"/>
    <property type="match status" value="1"/>
</dbReference>
<dbReference type="FunFam" id="3.30.1010.10:FF:000002">
    <property type="entry name" value="Phosphatidylinositol 3-kinase catalytic subunit type 3"/>
    <property type="match status" value="1"/>
</dbReference>
<dbReference type="FunFam" id="2.60.40.150:FF:000043">
    <property type="entry name" value="Phosphatidylinositol 3-kinase catalytic subunit type 3"/>
    <property type="match status" value="1"/>
</dbReference>
<comment type="function">
    <text evidence="16">Catalytic subunit of the PI3K complex that mediates formation of phosphatidylinositol 3-phosphate; different complex forms are believed to play a role in multiple membrane trafficking pathways: PI3KC3-C1 is involved in initiation of autophagosomes and PI3KC3-C2 in maturation of autophagosomes and endocytosis. As part of PI3KC3-C1, promotes endoplasmic reticulum membrane curvature formation prior to vesicle budding. Involved in regulation of degradative endocytic trafficking and required for the abscission step in cytokinesis, probably in the context of PI3KC3-C2. Involved in the transport of lysosomal enzyme precursors to lysosomes. Required for transport from early to late endosomes.</text>
</comment>
<keyword evidence="9 17" id="KW-0418">Kinase</keyword>
<dbReference type="PROSITE" id="PS00915">
    <property type="entry name" value="PI3_4_KINASE_1"/>
    <property type="match status" value="1"/>
</dbReference>
<keyword evidence="14" id="KW-0131">Cell cycle</keyword>
<dbReference type="GO" id="GO:0005768">
    <property type="term" value="C:endosome"/>
    <property type="evidence" value="ECO:0007669"/>
    <property type="project" value="TreeGrafter"/>
</dbReference>
<keyword evidence="13" id="KW-0464">Manganese</keyword>
<dbReference type="PANTHER" id="PTHR10048">
    <property type="entry name" value="PHOSPHATIDYLINOSITOL KINASE"/>
    <property type="match status" value="1"/>
</dbReference>
<keyword evidence="12" id="KW-0443">Lipid metabolism</keyword>
<dbReference type="SMR" id="A0A096N1K9"/>
<dbReference type="InterPro" id="IPR002420">
    <property type="entry name" value="PI3K-type_C2_dom"/>
</dbReference>
<dbReference type="SMART" id="SM00142">
    <property type="entry name" value="PI3K_C2"/>
    <property type="match status" value="1"/>
</dbReference>
<dbReference type="AlphaFoldDB" id="A0A096N1K9"/>
<dbReference type="GO" id="GO:0030496">
    <property type="term" value="C:midbody"/>
    <property type="evidence" value="ECO:0007669"/>
    <property type="project" value="UniProtKB-SubCell"/>
</dbReference>
<dbReference type="Pfam" id="PF00792">
    <property type="entry name" value="PI3K_C2"/>
    <property type="match status" value="1"/>
</dbReference>
<dbReference type="Pfam" id="PF00454">
    <property type="entry name" value="PI3_PI4_kinase"/>
    <property type="match status" value="1"/>
</dbReference>